<organism evidence="10 11">
    <name type="scientific">Amycolatopsis suaedae</name>
    <dbReference type="NCBI Taxonomy" id="2510978"/>
    <lineage>
        <taxon>Bacteria</taxon>
        <taxon>Bacillati</taxon>
        <taxon>Actinomycetota</taxon>
        <taxon>Actinomycetes</taxon>
        <taxon>Pseudonocardiales</taxon>
        <taxon>Pseudonocardiaceae</taxon>
        <taxon>Amycolatopsis</taxon>
    </lineage>
</organism>
<evidence type="ECO:0000256" key="9">
    <source>
        <dbReference type="RuleBase" id="RU000461"/>
    </source>
</evidence>
<evidence type="ECO:0000256" key="5">
    <source>
        <dbReference type="ARBA" id="ARBA00023002"/>
    </source>
</evidence>
<evidence type="ECO:0000256" key="6">
    <source>
        <dbReference type="ARBA" id="ARBA00023004"/>
    </source>
</evidence>
<dbReference type="PRINTS" id="PR00385">
    <property type="entry name" value="P450"/>
</dbReference>
<comment type="caution">
    <text evidence="10">The sequence shown here is derived from an EMBL/GenBank/DDBJ whole genome shotgun (WGS) entry which is preliminary data.</text>
</comment>
<dbReference type="FunFam" id="1.10.630.10:FF:000018">
    <property type="entry name" value="Cytochrome P450 monooxygenase"/>
    <property type="match status" value="1"/>
</dbReference>
<dbReference type="CDD" id="cd11030">
    <property type="entry name" value="CYP105-like"/>
    <property type="match status" value="1"/>
</dbReference>
<dbReference type="PANTHER" id="PTHR46696">
    <property type="entry name" value="P450, PUTATIVE (EUROFUNG)-RELATED"/>
    <property type="match status" value="1"/>
</dbReference>
<dbReference type="GO" id="GO:0020037">
    <property type="term" value="F:heme binding"/>
    <property type="evidence" value="ECO:0007669"/>
    <property type="project" value="InterPro"/>
</dbReference>
<evidence type="ECO:0000313" key="11">
    <source>
        <dbReference type="Proteomes" id="UP000292003"/>
    </source>
</evidence>
<keyword evidence="4 9" id="KW-0479">Metal-binding</keyword>
<dbReference type="Gene3D" id="1.10.630.10">
    <property type="entry name" value="Cytochrome P450"/>
    <property type="match status" value="1"/>
</dbReference>
<evidence type="ECO:0000256" key="3">
    <source>
        <dbReference type="ARBA" id="ARBA00022617"/>
    </source>
</evidence>
<dbReference type="InterPro" id="IPR002397">
    <property type="entry name" value="Cyt_P450_B"/>
</dbReference>
<comment type="pathway">
    <text evidence="1">Antibiotic biosynthesis; vancomycin biosynthesis.</text>
</comment>
<dbReference type="GO" id="GO:0016705">
    <property type="term" value="F:oxidoreductase activity, acting on paired donors, with incorporation or reduction of molecular oxygen"/>
    <property type="evidence" value="ECO:0007669"/>
    <property type="project" value="InterPro"/>
</dbReference>
<dbReference type="AlphaFoldDB" id="A0A4V2ELA9"/>
<proteinExistence type="inferred from homology"/>
<dbReference type="SUPFAM" id="SSF48264">
    <property type="entry name" value="Cytochrome P450"/>
    <property type="match status" value="1"/>
</dbReference>
<keyword evidence="5 9" id="KW-0560">Oxidoreductase</keyword>
<evidence type="ECO:0000313" key="10">
    <source>
        <dbReference type="EMBL" id="RZQ60925.1"/>
    </source>
</evidence>
<evidence type="ECO:0000256" key="4">
    <source>
        <dbReference type="ARBA" id="ARBA00022723"/>
    </source>
</evidence>
<dbReference type="InterPro" id="IPR001128">
    <property type="entry name" value="Cyt_P450"/>
</dbReference>
<evidence type="ECO:0000256" key="7">
    <source>
        <dbReference type="ARBA" id="ARBA00023033"/>
    </source>
</evidence>
<sequence>MTGTREVVDFPIPRECPYHPPAVYAEARAEGPLFRVRLYDGRVAWLVTRYADVRALFADADRFSSNRDNPDFPIPAERERHFREFFRTLAGLDGEAHKTRRSMLVGRFTVRQVDRLRPYIQRTTDLLIDRMLDAGPPADLISALGRPLPSMVISELLGVPYADHERFEKWSQGLMHAPTAEEAWESGQQLVAYMDALIKEKEAEPTDDLLGTLITERMHTGELTREELVRLALAVLAAGHETTASMIGLGTLTLLEHPDQLDVLKADPGAALRVVDELSRFLSVADLTTLRVVTEDVEVGGQLVRAGEGVILSTAAANRDPDVYPEPDRLDVSRQARNNLAFGFGPHRCVGENLARAELEIVFGTLFRRVPKLRLAMPLDEIPRKVGMTLEGMLELPVTWT</sequence>
<keyword evidence="3 9" id="KW-0349">Heme</keyword>
<accession>A0A4V2ELA9</accession>
<dbReference type="InterPro" id="IPR017972">
    <property type="entry name" value="Cyt_P450_CS"/>
</dbReference>
<evidence type="ECO:0000256" key="1">
    <source>
        <dbReference type="ARBA" id="ARBA00004660"/>
    </source>
</evidence>
<protein>
    <submittedName>
        <fullName evidence="10">Cytochrome P450</fullName>
    </submittedName>
</protein>
<dbReference type="RefSeq" id="WP_130478138.1">
    <property type="nucleotide sequence ID" value="NZ_SFCC01000014.1"/>
</dbReference>
<dbReference type="PROSITE" id="PS00086">
    <property type="entry name" value="CYTOCHROME_P450"/>
    <property type="match status" value="1"/>
</dbReference>
<dbReference type="InterPro" id="IPR036396">
    <property type="entry name" value="Cyt_P450_sf"/>
</dbReference>
<dbReference type="PRINTS" id="PR00359">
    <property type="entry name" value="BP450"/>
</dbReference>
<name>A0A4V2ELA9_9PSEU</name>
<evidence type="ECO:0000256" key="8">
    <source>
        <dbReference type="ARBA" id="ARBA00055433"/>
    </source>
</evidence>
<gene>
    <name evidence="10" type="ORF">EWH70_25880</name>
</gene>
<dbReference type="PANTHER" id="PTHR46696:SF1">
    <property type="entry name" value="CYTOCHROME P450 YJIB-RELATED"/>
    <property type="match status" value="1"/>
</dbReference>
<dbReference type="GO" id="GO:0005506">
    <property type="term" value="F:iron ion binding"/>
    <property type="evidence" value="ECO:0007669"/>
    <property type="project" value="InterPro"/>
</dbReference>
<keyword evidence="6 9" id="KW-0408">Iron</keyword>
<dbReference type="EMBL" id="SFCC01000014">
    <property type="protein sequence ID" value="RZQ60925.1"/>
    <property type="molecule type" value="Genomic_DNA"/>
</dbReference>
<dbReference type="GO" id="GO:0004497">
    <property type="term" value="F:monooxygenase activity"/>
    <property type="evidence" value="ECO:0007669"/>
    <property type="project" value="UniProtKB-KW"/>
</dbReference>
<dbReference type="Pfam" id="PF00067">
    <property type="entry name" value="p450"/>
    <property type="match status" value="2"/>
</dbReference>
<keyword evidence="7 9" id="KW-0503">Monooxygenase</keyword>
<dbReference type="Proteomes" id="UP000292003">
    <property type="component" value="Unassembled WGS sequence"/>
</dbReference>
<comment type="function">
    <text evidence="8">Involved in the coupling of aromatic side chains of the heptapeptide of vancomycin.</text>
</comment>
<keyword evidence="11" id="KW-1185">Reference proteome</keyword>
<comment type="similarity">
    <text evidence="2 9">Belongs to the cytochrome P450 family.</text>
</comment>
<evidence type="ECO:0000256" key="2">
    <source>
        <dbReference type="ARBA" id="ARBA00010617"/>
    </source>
</evidence>
<reference evidence="10 11" key="1">
    <citation type="submission" date="2019-02" db="EMBL/GenBank/DDBJ databases">
        <title>Draft genome sequence of Amycolatopsis sp. 8-3EHSu isolated from roots of Suaeda maritima.</title>
        <authorList>
            <person name="Duangmal K."/>
            <person name="Chantavorakit T."/>
        </authorList>
    </citation>
    <scope>NUCLEOTIDE SEQUENCE [LARGE SCALE GENOMIC DNA]</scope>
    <source>
        <strain evidence="10 11">8-3EHSu</strain>
    </source>
</reference>
<dbReference type="OrthoDB" id="4156795at2"/>